<dbReference type="GO" id="GO:0016491">
    <property type="term" value="F:oxidoreductase activity"/>
    <property type="evidence" value="ECO:0007669"/>
    <property type="project" value="InterPro"/>
</dbReference>
<reference evidence="2 3" key="2">
    <citation type="submission" date="2017-08" db="EMBL/GenBank/DDBJ databases">
        <title>WGS of novel Burkholderia cepaca complex species.</title>
        <authorList>
            <person name="Lipuma J."/>
            <person name="Spilker T."/>
        </authorList>
    </citation>
    <scope>NUCLEOTIDE SEQUENCE [LARGE SCALE GENOMIC DNA]</scope>
    <source>
        <strain evidence="2 3">AU17325</strain>
    </source>
</reference>
<dbReference type="PANTHER" id="PTHR13887">
    <property type="entry name" value="GLUTATHIONE S-TRANSFERASE KAPPA"/>
    <property type="match status" value="1"/>
</dbReference>
<dbReference type="OrthoDB" id="9799122at2"/>
<dbReference type="Pfam" id="PF01323">
    <property type="entry name" value="DSBA"/>
    <property type="match status" value="1"/>
</dbReference>
<evidence type="ECO:0000313" key="3">
    <source>
        <dbReference type="Proteomes" id="UP000214600"/>
    </source>
</evidence>
<protein>
    <submittedName>
        <fullName evidence="2">Disulfide bond formation protein DsbA</fullName>
    </submittedName>
</protein>
<reference evidence="3" key="1">
    <citation type="submission" date="2017-06" db="EMBL/GenBank/DDBJ databases">
        <authorList>
            <person name="LiPuma J."/>
            <person name="Spilker T."/>
        </authorList>
    </citation>
    <scope>NUCLEOTIDE SEQUENCE [LARGE SCALE GENOMIC DNA]</scope>
    <source>
        <strain evidence="3">AU17325</strain>
    </source>
</reference>
<dbReference type="CDD" id="cd03024">
    <property type="entry name" value="DsbA_FrnE"/>
    <property type="match status" value="1"/>
</dbReference>
<dbReference type="Gene3D" id="3.40.30.10">
    <property type="entry name" value="Glutaredoxin"/>
    <property type="match status" value="1"/>
</dbReference>
<dbReference type="EMBL" id="NKFA01000008">
    <property type="protein sequence ID" value="OXI42233.1"/>
    <property type="molecule type" value="Genomic_DNA"/>
</dbReference>
<gene>
    <name evidence="2" type="ORF">CFB84_23665</name>
</gene>
<dbReference type="RefSeq" id="WP_089452244.1">
    <property type="nucleotide sequence ID" value="NZ_NKFA01000008.1"/>
</dbReference>
<dbReference type="PANTHER" id="PTHR13887:SF41">
    <property type="entry name" value="THIOREDOXIN SUPERFAMILY PROTEIN"/>
    <property type="match status" value="1"/>
</dbReference>
<organism evidence="2 3">
    <name type="scientific">Burkholderia aenigmatica</name>
    <dbReference type="NCBI Taxonomy" id="2015348"/>
    <lineage>
        <taxon>Bacteria</taxon>
        <taxon>Pseudomonadati</taxon>
        <taxon>Pseudomonadota</taxon>
        <taxon>Betaproteobacteria</taxon>
        <taxon>Burkholderiales</taxon>
        <taxon>Burkholderiaceae</taxon>
        <taxon>Burkholderia</taxon>
        <taxon>Burkholderia cepacia complex</taxon>
    </lineage>
</organism>
<dbReference type="Proteomes" id="UP000214600">
    <property type="component" value="Unassembled WGS sequence"/>
</dbReference>
<accession>A0A228III1</accession>
<comment type="caution">
    <text evidence="2">The sequence shown here is derived from an EMBL/GenBank/DDBJ whole genome shotgun (WGS) entry which is preliminary data.</text>
</comment>
<dbReference type="AlphaFoldDB" id="A0A228III1"/>
<sequence length="221" mass="23830">MNPLDIQVTYDFICPWCWIGHEHLKAALREADLAVAPTVKYLPYELNPTMPKDGIDRKAYRSAKFGSWARSQAMDADVTLAGKRAGVEFNYDRVAVTPNTRLAHRLMFLAQSKGDAARTEALFEAVFSAYFSEGRNIGTVEVLASLAEGTGFDADEVRSFLATNDGEREVVAAELRAGATGIRSVPTIHVGGVPVSGAQPVSILAQVLRTATGDNTAKDAV</sequence>
<name>A0A228III1_9BURK</name>
<dbReference type="InterPro" id="IPR001853">
    <property type="entry name" value="DSBA-like_thioredoxin_dom"/>
</dbReference>
<dbReference type="InterPro" id="IPR036249">
    <property type="entry name" value="Thioredoxin-like_sf"/>
</dbReference>
<dbReference type="SUPFAM" id="SSF52833">
    <property type="entry name" value="Thioredoxin-like"/>
    <property type="match status" value="1"/>
</dbReference>
<evidence type="ECO:0000313" key="2">
    <source>
        <dbReference type="EMBL" id="OXI42233.1"/>
    </source>
</evidence>
<proteinExistence type="predicted"/>
<feature type="domain" description="DSBA-like thioredoxin" evidence="1">
    <location>
        <begin position="6"/>
        <end position="208"/>
    </location>
</feature>
<evidence type="ECO:0000259" key="1">
    <source>
        <dbReference type="Pfam" id="PF01323"/>
    </source>
</evidence>